<organism evidence="20 21">
    <name type="scientific">Thecamonas trahens ATCC 50062</name>
    <dbReference type="NCBI Taxonomy" id="461836"/>
    <lineage>
        <taxon>Eukaryota</taxon>
        <taxon>Apusozoa</taxon>
        <taxon>Apusomonadida</taxon>
        <taxon>Apusomonadidae</taxon>
        <taxon>Thecamonas</taxon>
    </lineage>
</organism>
<dbReference type="GO" id="GO:0005524">
    <property type="term" value="F:ATP binding"/>
    <property type="evidence" value="ECO:0007669"/>
    <property type="project" value="UniProtKB-KW"/>
</dbReference>
<evidence type="ECO:0000256" key="7">
    <source>
        <dbReference type="ARBA" id="ARBA00022723"/>
    </source>
</evidence>
<dbReference type="Gene3D" id="3.30.200.20">
    <property type="entry name" value="Phosphorylase Kinase, domain 1"/>
    <property type="match status" value="1"/>
</dbReference>
<dbReference type="InterPro" id="IPR000719">
    <property type="entry name" value="Prot_kinase_dom"/>
</dbReference>
<evidence type="ECO:0000256" key="10">
    <source>
        <dbReference type="ARBA" id="ARBA00022840"/>
    </source>
</evidence>
<keyword evidence="8" id="KW-0547">Nucleotide-binding</keyword>
<dbReference type="Pfam" id="PF00069">
    <property type="entry name" value="Pkinase"/>
    <property type="match status" value="1"/>
</dbReference>
<evidence type="ECO:0000256" key="6">
    <source>
        <dbReference type="ARBA" id="ARBA00022679"/>
    </source>
</evidence>
<dbReference type="EC" id="2.7.11.23" evidence="3"/>
<keyword evidence="9" id="KW-0418">Kinase</keyword>
<dbReference type="Gene3D" id="3.40.50.300">
    <property type="entry name" value="P-loop containing nucleotide triphosphate hydrolases"/>
    <property type="match status" value="2"/>
</dbReference>
<keyword evidence="5" id="KW-0723">Serine/threonine-protein kinase</keyword>
<dbReference type="OrthoDB" id="6284126at2759"/>
<dbReference type="SUPFAM" id="SSF56112">
    <property type="entry name" value="Protein kinase-like (PK-like)"/>
    <property type="match status" value="1"/>
</dbReference>
<keyword evidence="21" id="KW-1185">Reference proteome</keyword>
<evidence type="ECO:0000259" key="18">
    <source>
        <dbReference type="PROSITE" id="PS51192"/>
    </source>
</evidence>
<evidence type="ECO:0000313" key="20">
    <source>
        <dbReference type="EMBL" id="KNC54135.1"/>
    </source>
</evidence>
<proteinExistence type="inferred from homology"/>
<feature type="domain" description="Protein kinase" evidence="17">
    <location>
        <begin position="464"/>
        <end position="790"/>
    </location>
</feature>
<feature type="compositionally biased region" description="Pro residues" evidence="16">
    <location>
        <begin position="828"/>
        <end position="853"/>
    </location>
</feature>
<evidence type="ECO:0000256" key="11">
    <source>
        <dbReference type="ARBA" id="ARBA00023242"/>
    </source>
</evidence>
<keyword evidence="6" id="KW-0808">Transferase</keyword>
<evidence type="ECO:0000256" key="3">
    <source>
        <dbReference type="ARBA" id="ARBA00012409"/>
    </source>
</evidence>
<dbReference type="EC" id="2.7.11.22" evidence="4"/>
<feature type="domain" description="Helicase C-terminal" evidence="19">
    <location>
        <begin position="238"/>
        <end position="390"/>
    </location>
</feature>
<gene>
    <name evidence="20" type="ORF">AMSG_12302</name>
</gene>
<dbReference type="GO" id="GO:0004693">
    <property type="term" value="F:cyclin-dependent protein serine/threonine kinase activity"/>
    <property type="evidence" value="ECO:0007669"/>
    <property type="project" value="UniProtKB-EC"/>
</dbReference>
<evidence type="ECO:0000256" key="4">
    <source>
        <dbReference type="ARBA" id="ARBA00012425"/>
    </source>
</evidence>
<feature type="region of interest" description="Disordered" evidence="16">
    <location>
        <begin position="813"/>
        <end position="874"/>
    </location>
</feature>
<evidence type="ECO:0000256" key="12">
    <source>
        <dbReference type="ARBA" id="ARBA00041823"/>
    </source>
</evidence>
<evidence type="ECO:0000259" key="17">
    <source>
        <dbReference type="PROSITE" id="PS50011"/>
    </source>
</evidence>
<dbReference type="PROSITE" id="PS00108">
    <property type="entry name" value="PROTEIN_KINASE_ST"/>
    <property type="match status" value="1"/>
</dbReference>
<dbReference type="PANTHER" id="PTHR24056">
    <property type="entry name" value="CELL DIVISION PROTEIN KINASE"/>
    <property type="match status" value="1"/>
</dbReference>
<dbReference type="RefSeq" id="XP_013754010.1">
    <property type="nucleotide sequence ID" value="XM_013898556.1"/>
</dbReference>
<dbReference type="Pfam" id="PF00271">
    <property type="entry name" value="Helicase_C"/>
    <property type="match status" value="1"/>
</dbReference>
<dbReference type="STRING" id="461836.A0A0L0DPF0"/>
<dbReference type="GO" id="GO:0003676">
    <property type="term" value="F:nucleic acid binding"/>
    <property type="evidence" value="ECO:0007669"/>
    <property type="project" value="InterPro"/>
</dbReference>
<comment type="catalytic activity">
    <reaction evidence="15">
        <text>[DNA-directed RNA polymerase] + ATP = phospho-[DNA-directed RNA polymerase] + ADP + H(+)</text>
        <dbReference type="Rhea" id="RHEA:10216"/>
        <dbReference type="Rhea" id="RHEA-COMP:11321"/>
        <dbReference type="Rhea" id="RHEA-COMP:11322"/>
        <dbReference type="ChEBI" id="CHEBI:15378"/>
        <dbReference type="ChEBI" id="CHEBI:30616"/>
        <dbReference type="ChEBI" id="CHEBI:43176"/>
        <dbReference type="ChEBI" id="CHEBI:68546"/>
        <dbReference type="ChEBI" id="CHEBI:456216"/>
        <dbReference type="EC" id="2.7.11.23"/>
    </reaction>
</comment>
<feature type="domain" description="Helicase ATP-binding" evidence="18">
    <location>
        <begin position="13"/>
        <end position="202"/>
    </location>
</feature>
<evidence type="ECO:0000256" key="14">
    <source>
        <dbReference type="ARBA" id="ARBA00048367"/>
    </source>
</evidence>
<dbReference type="SMART" id="SM00490">
    <property type="entry name" value="HELICc"/>
    <property type="match status" value="1"/>
</dbReference>
<dbReference type="Pfam" id="PF00270">
    <property type="entry name" value="DEAD"/>
    <property type="match status" value="1"/>
</dbReference>
<comment type="subcellular location">
    <subcellularLocation>
        <location evidence="1">Nucleus</location>
    </subcellularLocation>
</comment>
<evidence type="ECO:0000256" key="5">
    <source>
        <dbReference type="ARBA" id="ARBA00022527"/>
    </source>
</evidence>
<dbReference type="PROSITE" id="PS51192">
    <property type="entry name" value="HELICASE_ATP_BIND_1"/>
    <property type="match status" value="1"/>
</dbReference>
<dbReference type="GeneID" id="25570216"/>
<dbReference type="Gene3D" id="1.10.510.10">
    <property type="entry name" value="Transferase(Phosphotransferase) domain 1"/>
    <property type="match status" value="1"/>
</dbReference>
<dbReference type="InterPro" id="IPR011009">
    <property type="entry name" value="Kinase-like_dom_sf"/>
</dbReference>
<evidence type="ECO:0000256" key="9">
    <source>
        <dbReference type="ARBA" id="ARBA00022777"/>
    </source>
</evidence>
<dbReference type="PANTHER" id="PTHR24056:SF495">
    <property type="entry name" value="CYCLIN-DEPENDENT KINASE 8-RELATED"/>
    <property type="match status" value="1"/>
</dbReference>
<evidence type="ECO:0000256" key="13">
    <source>
        <dbReference type="ARBA" id="ARBA00047811"/>
    </source>
</evidence>
<dbReference type="AlphaFoldDB" id="A0A0L0DPF0"/>
<dbReference type="CDD" id="cd18787">
    <property type="entry name" value="SF2_C_DEAD"/>
    <property type="match status" value="1"/>
</dbReference>
<dbReference type="Proteomes" id="UP000054408">
    <property type="component" value="Unassembled WGS sequence"/>
</dbReference>
<dbReference type="PROSITE" id="PS50011">
    <property type="entry name" value="PROTEIN_KINASE_DOM"/>
    <property type="match status" value="1"/>
</dbReference>
<reference evidence="20 21" key="1">
    <citation type="submission" date="2010-05" db="EMBL/GenBank/DDBJ databases">
        <title>The Genome Sequence of Thecamonas trahens ATCC 50062.</title>
        <authorList>
            <consortium name="The Broad Institute Genome Sequencing Platform"/>
            <person name="Russ C."/>
            <person name="Cuomo C."/>
            <person name="Shea T."/>
            <person name="Young S.K."/>
            <person name="Zeng Q."/>
            <person name="Koehrsen M."/>
            <person name="Haas B."/>
            <person name="Borodovsky M."/>
            <person name="Guigo R."/>
            <person name="Alvarado L."/>
            <person name="Berlin A."/>
            <person name="Bochicchio J."/>
            <person name="Borenstein D."/>
            <person name="Chapman S."/>
            <person name="Chen Z."/>
            <person name="Freedman E."/>
            <person name="Gellesch M."/>
            <person name="Goldberg J."/>
            <person name="Griggs A."/>
            <person name="Gujja S."/>
            <person name="Heilman E."/>
            <person name="Heiman D."/>
            <person name="Hepburn T."/>
            <person name="Howarth C."/>
            <person name="Jen D."/>
            <person name="Larson L."/>
            <person name="Mehta T."/>
            <person name="Park D."/>
            <person name="Pearson M."/>
            <person name="Roberts A."/>
            <person name="Saif S."/>
            <person name="Shenoy N."/>
            <person name="Sisk P."/>
            <person name="Stolte C."/>
            <person name="Sykes S."/>
            <person name="Thomson T."/>
            <person name="Walk T."/>
            <person name="White J."/>
            <person name="Yandava C."/>
            <person name="Burger G."/>
            <person name="Gray M.W."/>
            <person name="Holland P.W.H."/>
            <person name="King N."/>
            <person name="Lang F.B.F."/>
            <person name="Roger A.J."/>
            <person name="Ruiz-Trillo I."/>
            <person name="Lander E."/>
            <person name="Nusbaum C."/>
        </authorList>
    </citation>
    <scope>NUCLEOTIDE SEQUENCE [LARGE SCALE GENOMIC DNA]</scope>
    <source>
        <strain evidence="20 21">ATCC 50062</strain>
    </source>
</reference>
<evidence type="ECO:0000256" key="16">
    <source>
        <dbReference type="SAM" id="MobiDB-lite"/>
    </source>
</evidence>
<dbReference type="GO" id="GO:0008353">
    <property type="term" value="F:RNA polymerase II CTD heptapeptide repeat kinase activity"/>
    <property type="evidence" value="ECO:0007669"/>
    <property type="project" value="UniProtKB-EC"/>
</dbReference>
<dbReference type="EMBL" id="GL349486">
    <property type="protein sequence ID" value="KNC54135.1"/>
    <property type="molecule type" value="Genomic_DNA"/>
</dbReference>
<evidence type="ECO:0000259" key="19">
    <source>
        <dbReference type="PROSITE" id="PS51194"/>
    </source>
</evidence>
<dbReference type="SMART" id="SM00487">
    <property type="entry name" value="DEXDc"/>
    <property type="match status" value="1"/>
</dbReference>
<accession>A0A0L0DPF0</accession>
<keyword evidence="10" id="KW-0067">ATP-binding</keyword>
<dbReference type="SMART" id="SM00220">
    <property type="entry name" value="S_TKc"/>
    <property type="match status" value="1"/>
</dbReference>
<dbReference type="GO" id="GO:0046872">
    <property type="term" value="F:metal ion binding"/>
    <property type="evidence" value="ECO:0007669"/>
    <property type="project" value="UniProtKB-KW"/>
</dbReference>
<dbReference type="InterPro" id="IPR050108">
    <property type="entry name" value="CDK"/>
</dbReference>
<keyword evidence="7" id="KW-0479">Metal-binding</keyword>
<evidence type="ECO:0000313" key="21">
    <source>
        <dbReference type="Proteomes" id="UP000054408"/>
    </source>
</evidence>
<dbReference type="GO" id="GO:0016592">
    <property type="term" value="C:mediator complex"/>
    <property type="evidence" value="ECO:0007669"/>
    <property type="project" value="TreeGrafter"/>
</dbReference>
<comment type="similarity">
    <text evidence="2">Belongs to the protein kinase superfamily. CMGC Ser/Thr protein kinase family. CDC2/CDKX subfamily.</text>
</comment>
<dbReference type="PROSITE" id="PS51194">
    <property type="entry name" value="HELICASE_CTER"/>
    <property type="match status" value="1"/>
</dbReference>
<dbReference type="InterPro" id="IPR001650">
    <property type="entry name" value="Helicase_C-like"/>
</dbReference>
<comment type="catalytic activity">
    <reaction evidence="13">
        <text>L-threonyl-[protein] + ATP = O-phospho-L-threonyl-[protein] + ADP + H(+)</text>
        <dbReference type="Rhea" id="RHEA:46608"/>
        <dbReference type="Rhea" id="RHEA-COMP:11060"/>
        <dbReference type="Rhea" id="RHEA-COMP:11605"/>
        <dbReference type="ChEBI" id="CHEBI:15378"/>
        <dbReference type="ChEBI" id="CHEBI:30013"/>
        <dbReference type="ChEBI" id="CHEBI:30616"/>
        <dbReference type="ChEBI" id="CHEBI:61977"/>
        <dbReference type="ChEBI" id="CHEBI:456216"/>
        <dbReference type="EC" id="2.7.11.22"/>
    </reaction>
</comment>
<dbReference type="InterPro" id="IPR027417">
    <property type="entry name" value="P-loop_NTPase"/>
</dbReference>
<name>A0A0L0DPF0_THETB</name>
<dbReference type="eggNOG" id="KOG0329">
    <property type="taxonomic scope" value="Eukaryota"/>
</dbReference>
<dbReference type="FunFam" id="1.10.510.10:FF:000408">
    <property type="entry name" value="Serine/threonine-protein kinase SSN3"/>
    <property type="match status" value="1"/>
</dbReference>
<dbReference type="SUPFAM" id="SSF52540">
    <property type="entry name" value="P-loop containing nucleoside triphosphate hydrolases"/>
    <property type="match status" value="1"/>
</dbReference>
<keyword evidence="11" id="KW-0539">Nucleus</keyword>
<evidence type="ECO:0000256" key="1">
    <source>
        <dbReference type="ARBA" id="ARBA00004123"/>
    </source>
</evidence>
<feature type="compositionally biased region" description="Basic residues" evidence="16">
    <location>
        <begin position="856"/>
        <end position="874"/>
    </location>
</feature>
<protein>
    <recommendedName>
        <fullName evidence="12">Cyclin-dependent kinase 8</fullName>
        <ecNumber evidence="4">2.7.11.22</ecNumber>
        <ecNumber evidence="3">2.7.11.23</ecNumber>
    </recommendedName>
</protein>
<evidence type="ECO:0000256" key="15">
    <source>
        <dbReference type="ARBA" id="ARBA00049280"/>
    </source>
</evidence>
<evidence type="ECO:0000256" key="2">
    <source>
        <dbReference type="ARBA" id="ARBA00006485"/>
    </source>
</evidence>
<dbReference type="eggNOG" id="KOG0666">
    <property type="taxonomic scope" value="Eukaryota"/>
</dbReference>
<sequence length="874" mass="93608">MRQPTRVQAVAIPRIGRSDSDLIIQARNGTGKTLVFALAGVERMLEEADVHTHTSADGCRNELVAYPEILVVVPTAELAVQHAAVVNALGSALVPPLQTAVLSGATSIDTALQALGTDARAAVGSPGRLAHLLRLGLLSAAAVVTVAVDEADVVCLTSSFRDDMATLAAALPASARRMFFTATLPDGFVSSPHVAPLLRKGSSPEIVAVDAEQLALEHMAQFHADASACRKPRQRKNLLESYLAALDPHQAVVFASSHALAASVANALSDCGWATEMISGKLAFEERNAALERFREYNAQILVATDVLARGISIDRVSVVVNYGLPASLATYLHRIGRSGRAGARAAALTLTFSANDGATLQDWAQAAGAPHFAAWPDPATPPPALVDFVPPLTDSEAAIKAAHTVARTAPVSNPLPLSPPHPSSPLAVGTLLICHGDSDDELDLAEADYSTSFTRLVGELDRYVLEAEVGRGTYGKVYKAQMVRGTTPGSEPAPQTSEIVALKEFNGADRVDGIPLSGIREMALLRELKHPSLVTLHDVVVEPGSGSTFLVLEYVEHDLEKLLIHHAKRKHPLMAETVRSMMWQLVSGIEYMHANWVMHRDMKPSNVLVYGHGPHFGHIKITDFGMARIFKTPAVALTANNPVVATLWYRAPELLLGARHYTPAIDVWALGVIFAELLFLQVLFKGKQIEEKASDIKTFQSHQMEAIVNILGTPDPATWPGLADLAHANQLAAFTRVESRLDATLRKLGKLRKPQLLLSSQACDLLKRMVAYNPDDRITCADALRHPYFAKLPAPTCDAFAADTKPLRYPLPALKPVTSSSAGPSAPSHPPLPPGPPPPPPPPPPSGLPPPSSSARHRPVHPNPRALKRHKPN</sequence>
<comment type="catalytic activity">
    <reaction evidence="14">
        <text>L-seryl-[protein] + ATP = O-phospho-L-seryl-[protein] + ADP + H(+)</text>
        <dbReference type="Rhea" id="RHEA:17989"/>
        <dbReference type="Rhea" id="RHEA-COMP:9863"/>
        <dbReference type="Rhea" id="RHEA-COMP:11604"/>
        <dbReference type="ChEBI" id="CHEBI:15378"/>
        <dbReference type="ChEBI" id="CHEBI:29999"/>
        <dbReference type="ChEBI" id="CHEBI:30616"/>
        <dbReference type="ChEBI" id="CHEBI:83421"/>
        <dbReference type="ChEBI" id="CHEBI:456216"/>
        <dbReference type="EC" id="2.7.11.22"/>
    </reaction>
</comment>
<dbReference type="InterPro" id="IPR014001">
    <property type="entry name" value="Helicase_ATP-bd"/>
</dbReference>
<evidence type="ECO:0000256" key="8">
    <source>
        <dbReference type="ARBA" id="ARBA00022741"/>
    </source>
</evidence>
<dbReference type="InterPro" id="IPR011545">
    <property type="entry name" value="DEAD/DEAH_box_helicase_dom"/>
</dbReference>
<dbReference type="InterPro" id="IPR008271">
    <property type="entry name" value="Ser/Thr_kinase_AS"/>
</dbReference>